<dbReference type="PANTHER" id="PTHR22931:SF9">
    <property type="entry name" value="PYRUVATE, PHOSPHATE DIKINASE 1, CHLOROPLASTIC"/>
    <property type="match status" value="1"/>
</dbReference>
<feature type="domain" description="Pyruvate phosphate dikinase AMP/ATP-binding" evidence="2">
    <location>
        <begin position="59"/>
        <end position="242"/>
    </location>
</feature>
<dbReference type="Gene3D" id="1.20.80.30">
    <property type="match status" value="1"/>
</dbReference>
<dbReference type="InterPro" id="IPR036637">
    <property type="entry name" value="Phosphohistidine_dom_sf"/>
</dbReference>
<dbReference type="InterPro" id="IPR013815">
    <property type="entry name" value="ATP_grasp_subdomain_1"/>
</dbReference>
<dbReference type="SUPFAM" id="SSF56059">
    <property type="entry name" value="Glutathione synthetase ATP-binding domain-like"/>
    <property type="match status" value="1"/>
</dbReference>
<organism evidence="3 4">
    <name type="scientific">Gordonia oryzae</name>
    <dbReference type="NCBI Taxonomy" id="2487349"/>
    <lineage>
        <taxon>Bacteria</taxon>
        <taxon>Bacillati</taxon>
        <taxon>Actinomycetota</taxon>
        <taxon>Actinomycetes</taxon>
        <taxon>Mycobacteriales</taxon>
        <taxon>Gordoniaceae</taxon>
        <taxon>Gordonia</taxon>
    </lineage>
</organism>
<evidence type="ECO:0000259" key="2">
    <source>
        <dbReference type="Pfam" id="PF01326"/>
    </source>
</evidence>
<dbReference type="InterPro" id="IPR008279">
    <property type="entry name" value="PEP-util_enz_mobile_dom"/>
</dbReference>
<feature type="domain" description="Pyruvate phosphate dikinase AMP/ATP-binding" evidence="2">
    <location>
        <begin position="21"/>
        <end position="57"/>
    </location>
</feature>
<gene>
    <name evidence="3" type="ORF">EF294_19010</name>
</gene>
<name>A0A3N4G7I3_9ACTN</name>
<dbReference type="Gene3D" id="3.30.470.20">
    <property type="entry name" value="ATP-grasp fold, B domain"/>
    <property type="match status" value="1"/>
</dbReference>
<keyword evidence="3" id="KW-0670">Pyruvate</keyword>
<dbReference type="AlphaFoldDB" id="A0A3N4G7I3"/>
<proteinExistence type="predicted"/>
<dbReference type="EC" id="2.7.9.1" evidence="3"/>
<evidence type="ECO:0000313" key="3">
    <source>
        <dbReference type="EMBL" id="RPA57357.1"/>
    </source>
</evidence>
<dbReference type="GO" id="GO:0050242">
    <property type="term" value="F:pyruvate, phosphate dikinase activity"/>
    <property type="evidence" value="ECO:0007669"/>
    <property type="project" value="UniProtKB-EC"/>
</dbReference>
<keyword evidence="4" id="KW-1185">Reference proteome</keyword>
<evidence type="ECO:0000259" key="1">
    <source>
        <dbReference type="Pfam" id="PF00391"/>
    </source>
</evidence>
<dbReference type="NCBIfam" id="NF004531">
    <property type="entry name" value="PRK05878.1"/>
    <property type="match status" value="1"/>
</dbReference>
<dbReference type="OrthoDB" id="9765468at2"/>
<reference evidence="3 4" key="1">
    <citation type="submission" date="2018-11" db="EMBL/GenBank/DDBJ databases">
        <title>Draft genome sequence of Gordonia sp. RS15-1S isolated from rice stems.</title>
        <authorList>
            <person name="Muangham S."/>
        </authorList>
    </citation>
    <scope>NUCLEOTIDE SEQUENCE [LARGE SCALE GENOMIC DNA]</scope>
    <source>
        <strain evidence="3 4">RS15-1S</strain>
    </source>
</reference>
<dbReference type="GO" id="GO:0016301">
    <property type="term" value="F:kinase activity"/>
    <property type="evidence" value="ECO:0007669"/>
    <property type="project" value="UniProtKB-KW"/>
</dbReference>
<protein>
    <submittedName>
        <fullName evidence="3">Pyruvate, phosphate dikinase</fullName>
        <ecNumber evidence="3">2.7.9.1</ecNumber>
    </submittedName>
</protein>
<dbReference type="Gene3D" id="3.50.30.10">
    <property type="entry name" value="Phosphohistidine domain"/>
    <property type="match status" value="1"/>
</dbReference>
<feature type="domain" description="Pyruvate phosphate dikinase AMP/ATP-binding" evidence="2">
    <location>
        <begin position="260"/>
        <end position="310"/>
    </location>
</feature>
<comment type="caution">
    <text evidence="3">The sequence shown here is derived from an EMBL/GenBank/DDBJ whole genome shotgun (WGS) entry which is preliminary data.</text>
</comment>
<dbReference type="Pfam" id="PF00391">
    <property type="entry name" value="PEP-utilizers"/>
    <property type="match status" value="1"/>
</dbReference>
<feature type="domain" description="PEP-utilising enzyme mobile" evidence="1">
    <location>
        <begin position="379"/>
        <end position="447"/>
    </location>
</feature>
<dbReference type="GO" id="GO:0005524">
    <property type="term" value="F:ATP binding"/>
    <property type="evidence" value="ECO:0007669"/>
    <property type="project" value="InterPro"/>
</dbReference>
<dbReference type="InterPro" id="IPR010121">
    <property type="entry name" value="Pyruvate_phosphate_dikinase"/>
</dbReference>
<dbReference type="EMBL" id="RKMH01000017">
    <property type="protein sequence ID" value="RPA57357.1"/>
    <property type="molecule type" value="Genomic_DNA"/>
</dbReference>
<dbReference type="InterPro" id="IPR002192">
    <property type="entry name" value="PPDK_AMP/ATP-bd"/>
</dbReference>
<sequence>MQPQAEADVIELDGGTTLDRSLIGGKAWSVQEMRMLGIPVPPAFVITTSVCREYYANDRQVPERIWDHVRAQLNQLGSATGREFGSAEKPLLLSVRSGAATSMPGMMDTILNLGMTTGIESELARQSGDREYASDTHRRFVEQFTSVVGRPPPGDPWEQLRQAIRSVLDSWHSPRAVAYRGARGLDDDAGTAVTVQAMVFGNLGENSGTGVLFSRDPLTGCKEIYGEWLPGGQGEDVVSGRMDALPLNRLAQTLPGVHEQLLSVTGVLEKHGRDVQDIEFTVQEGRLWLLQCRAAKRTPEAAVHCAVTMVDEGLITPDEALDRVSGDQIRALLRPHLDPAAAAKAVVIARGKPAAPGIAVGIVHTDTDRAEAAADSGVDVILARPTTDPDDVAAMAIAKAVITELGGATSHAAVVCREMAIPCVVGCGAHTVSEMDGRTVTIDAGNGVVYDGEVPTFHIESESAELHRLLTWATDDLGVAGARDDSPADLQMLAGLLDTRLAEGESR</sequence>
<dbReference type="Proteomes" id="UP000267536">
    <property type="component" value="Unassembled WGS sequence"/>
</dbReference>
<dbReference type="SUPFAM" id="SSF52009">
    <property type="entry name" value="Phosphohistidine domain"/>
    <property type="match status" value="1"/>
</dbReference>
<dbReference type="Pfam" id="PF01326">
    <property type="entry name" value="PPDK_N"/>
    <property type="match status" value="3"/>
</dbReference>
<keyword evidence="3" id="KW-0418">Kinase</keyword>
<dbReference type="PANTHER" id="PTHR22931">
    <property type="entry name" value="PHOSPHOENOLPYRUVATE DIKINASE-RELATED"/>
    <property type="match status" value="1"/>
</dbReference>
<evidence type="ECO:0000313" key="4">
    <source>
        <dbReference type="Proteomes" id="UP000267536"/>
    </source>
</evidence>
<accession>A0A3N4G7I3</accession>
<keyword evidence="3" id="KW-0808">Transferase</keyword>
<dbReference type="Gene3D" id="1.10.189.10">
    <property type="entry name" value="Pyruvate Phosphate Dikinase, domain 2"/>
    <property type="match status" value="1"/>
</dbReference>
<dbReference type="Gene3D" id="3.30.1490.20">
    <property type="entry name" value="ATP-grasp fold, A domain"/>
    <property type="match status" value="2"/>
</dbReference>